<dbReference type="PANTHER" id="PTHR35332">
    <property type="entry name" value="REGULATION OF ENOLASE PROTEIN 1"/>
    <property type="match status" value="1"/>
</dbReference>
<gene>
    <name evidence="2" type="ORF">J2W55_002570</name>
</gene>
<reference evidence="2 3" key="1">
    <citation type="submission" date="2023-07" db="EMBL/GenBank/DDBJ databases">
        <title>Sorghum-associated microbial communities from plants grown in Nebraska, USA.</title>
        <authorList>
            <person name="Schachtman D."/>
        </authorList>
    </citation>
    <scope>NUCLEOTIDE SEQUENCE [LARGE SCALE GENOMIC DNA]</scope>
    <source>
        <strain evidence="2 3">3262</strain>
    </source>
</reference>
<dbReference type="Gene3D" id="2.60.120.200">
    <property type="match status" value="1"/>
</dbReference>
<feature type="signal peptide" evidence="1">
    <location>
        <begin position="1"/>
        <end position="28"/>
    </location>
</feature>
<dbReference type="InterPro" id="IPR015987">
    <property type="entry name" value="UCP022704"/>
</dbReference>
<protein>
    <submittedName>
        <fullName evidence="2">Regulation of enolase protein 1 (Concanavalin A-like superfamily)</fullName>
    </submittedName>
</protein>
<dbReference type="RefSeq" id="WP_310096208.1">
    <property type="nucleotide sequence ID" value="NZ_JAVDUU010000002.1"/>
</dbReference>
<keyword evidence="1" id="KW-0732">Signal</keyword>
<proteinExistence type="predicted"/>
<sequence length="212" mass="24130">MKTSCSTLHQKINLIIMICLLAATGSFAQSQPAMNWYNKPAKWIGNASKLTFTVDPGTDYWQVTHYGFKRDNGPFYYQETAGNFEASVKVNGSYRELFHQAGLMIRIDEKNWIKTGIEFVDGVQNISAVVTREVSDWSVVPRHNSPKSVWLKLLRKGDYVEIKYSFDGHKYDMLRLAYFPPDKKVQIGMVAAAPGKQSFPVTFENFKVEAVK</sequence>
<evidence type="ECO:0000313" key="3">
    <source>
        <dbReference type="Proteomes" id="UP001247620"/>
    </source>
</evidence>
<dbReference type="EMBL" id="JAVDUU010000002">
    <property type="protein sequence ID" value="MDR6942728.1"/>
    <property type="molecule type" value="Genomic_DNA"/>
</dbReference>
<accession>A0ABU1TBJ5</accession>
<name>A0ABU1TBJ5_9SPHI</name>
<organism evidence="2 3">
    <name type="scientific">Mucilaginibacter pocheonensis</name>
    <dbReference type="NCBI Taxonomy" id="398050"/>
    <lineage>
        <taxon>Bacteria</taxon>
        <taxon>Pseudomonadati</taxon>
        <taxon>Bacteroidota</taxon>
        <taxon>Sphingobacteriia</taxon>
        <taxon>Sphingobacteriales</taxon>
        <taxon>Sphingobacteriaceae</taxon>
        <taxon>Mucilaginibacter</taxon>
    </lineage>
</organism>
<dbReference type="SUPFAM" id="SSF49899">
    <property type="entry name" value="Concanavalin A-like lectins/glucanases"/>
    <property type="match status" value="1"/>
</dbReference>
<evidence type="ECO:0000256" key="1">
    <source>
        <dbReference type="SAM" id="SignalP"/>
    </source>
</evidence>
<dbReference type="InterPro" id="IPR009784">
    <property type="entry name" value="DUF1349"/>
</dbReference>
<dbReference type="Pfam" id="PF07081">
    <property type="entry name" value="DUF1349"/>
    <property type="match status" value="1"/>
</dbReference>
<feature type="chain" id="PRO_5047022064" evidence="1">
    <location>
        <begin position="29"/>
        <end position="212"/>
    </location>
</feature>
<dbReference type="PANTHER" id="PTHR35332:SF2">
    <property type="entry name" value="REGULATION OF ENOLASE PROTEIN 1"/>
    <property type="match status" value="1"/>
</dbReference>
<keyword evidence="3" id="KW-1185">Reference proteome</keyword>
<evidence type="ECO:0000313" key="2">
    <source>
        <dbReference type="EMBL" id="MDR6942728.1"/>
    </source>
</evidence>
<dbReference type="PIRSF" id="PIRSF022704">
    <property type="entry name" value="UCP022704"/>
    <property type="match status" value="1"/>
</dbReference>
<comment type="caution">
    <text evidence="2">The sequence shown here is derived from an EMBL/GenBank/DDBJ whole genome shotgun (WGS) entry which is preliminary data.</text>
</comment>
<dbReference type="Proteomes" id="UP001247620">
    <property type="component" value="Unassembled WGS sequence"/>
</dbReference>
<dbReference type="InterPro" id="IPR013320">
    <property type="entry name" value="ConA-like_dom_sf"/>
</dbReference>